<feature type="compositionally biased region" description="Polar residues" evidence="8">
    <location>
        <begin position="214"/>
        <end position="234"/>
    </location>
</feature>
<proteinExistence type="predicted"/>
<evidence type="ECO:0000256" key="8">
    <source>
        <dbReference type="SAM" id="MobiDB-lite"/>
    </source>
</evidence>
<dbReference type="PANTHER" id="PTHR33281">
    <property type="entry name" value="UPF0187 PROTEIN YNEE"/>
    <property type="match status" value="1"/>
</dbReference>
<dbReference type="eggNOG" id="ENOG502RSPD">
    <property type="taxonomic scope" value="Eukaryota"/>
</dbReference>
<keyword evidence="5 9" id="KW-1133">Transmembrane helix</keyword>
<dbReference type="OrthoDB" id="1368at2759"/>
<dbReference type="OMA" id="TAHENII"/>
<feature type="region of interest" description="Disordered" evidence="8">
    <location>
        <begin position="208"/>
        <end position="264"/>
    </location>
</feature>
<evidence type="ECO:0000256" key="3">
    <source>
        <dbReference type="ARBA" id="ARBA00022475"/>
    </source>
</evidence>
<dbReference type="GO" id="GO:0005254">
    <property type="term" value="F:chloride channel activity"/>
    <property type="evidence" value="ECO:0007669"/>
    <property type="project" value="InterPro"/>
</dbReference>
<gene>
    <name evidence="10" type="ORF">PIIN_04492</name>
</gene>
<comment type="subcellular location">
    <subcellularLocation>
        <location evidence="1">Cell membrane</location>
        <topology evidence="1">Multi-pass membrane protein</topology>
    </subcellularLocation>
</comment>
<feature type="transmembrane region" description="Helical" evidence="9">
    <location>
        <begin position="379"/>
        <end position="398"/>
    </location>
</feature>
<dbReference type="HOGENOM" id="CLU_029790_6_1_1"/>
<comment type="caution">
    <text evidence="10">The sequence shown here is derived from an EMBL/GenBank/DDBJ whole genome shotgun (WGS) entry which is preliminary data.</text>
</comment>
<evidence type="ECO:0000313" key="10">
    <source>
        <dbReference type="EMBL" id="CCA70555.1"/>
    </source>
</evidence>
<keyword evidence="7 9" id="KW-0472">Membrane</keyword>
<keyword evidence="6" id="KW-0406">Ion transport</keyword>
<dbReference type="Proteomes" id="UP000007148">
    <property type="component" value="Unassembled WGS sequence"/>
</dbReference>
<dbReference type="EMBL" id="CAFZ01000086">
    <property type="protein sequence ID" value="CCA70555.1"/>
    <property type="molecule type" value="Genomic_DNA"/>
</dbReference>
<evidence type="ECO:0000256" key="9">
    <source>
        <dbReference type="SAM" id="Phobius"/>
    </source>
</evidence>
<dbReference type="GO" id="GO:0005886">
    <property type="term" value="C:plasma membrane"/>
    <property type="evidence" value="ECO:0007669"/>
    <property type="project" value="UniProtKB-SubCell"/>
</dbReference>
<feature type="transmembrane region" description="Helical" evidence="9">
    <location>
        <begin position="74"/>
        <end position="95"/>
    </location>
</feature>
<dbReference type="AlphaFoldDB" id="G4TGW7"/>
<feature type="compositionally biased region" description="Polar residues" evidence="8">
    <location>
        <begin position="244"/>
        <end position="256"/>
    </location>
</feature>
<evidence type="ECO:0000256" key="6">
    <source>
        <dbReference type="ARBA" id="ARBA00023065"/>
    </source>
</evidence>
<reference evidence="10 11" key="1">
    <citation type="journal article" date="2011" name="PLoS Pathog.">
        <title>Endophytic Life Strategies Decoded by Genome and Transcriptome Analyses of the Mutualistic Root Symbiont Piriformospora indica.</title>
        <authorList>
            <person name="Zuccaro A."/>
            <person name="Lahrmann U."/>
            <person name="Guldener U."/>
            <person name="Langen G."/>
            <person name="Pfiffi S."/>
            <person name="Biedenkopf D."/>
            <person name="Wong P."/>
            <person name="Samans B."/>
            <person name="Grimm C."/>
            <person name="Basiewicz M."/>
            <person name="Murat C."/>
            <person name="Martin F."/>
            <person name="Kogel K.H."/>
        </authorList>
    </citation>
    <scope>NUCLEOTIDE SEQUENCE [LARGE SCALE GENOMIC DNA]</scope>
    <source>
        <strain evidence="10 11">DSM 11827</strain>
    </source>
</reference>
<evidence type="ECO:0000256" key="5">
    <source>
        <dbReference type="ARBA" id="ARBA00022989"/>
    </source>
</evidence>
<accession>G4TGW7</accession>
<dbReference type="STRING" id="1109443.G4TGW7"/>
<evidence type="ECO:0000256" key="7">
    <source>
        <dbReference type="ARBA" id="ARBA00023136"/>
    </source>
</evidence>
<dbReference type="InterPro" id="IPR044669">
    <property type="entry name" value="YneE/VCCN1/2-like"/>
</dbReference>
<protein>
    <submittedName>
        <fullName evidence="10">Uncharacterized protein</fullName>
    </submittedName>
</protein>
<evidence type="ECO:0000313" key="11">
    <source>
        <dbReference type="Proteomes" id="UP000007148"/>
    </source>
</evidence>
<keyword evidence="2" id="KW-0813">Transport</keyword>
<sequence length="608" mass="66590">MRKLTRVRTDVLPSTTITAGLPQVNPFSRPKSFIKGMVHAVLATAIFRCWHFILFYSLEAFVVTYFYMVHGKTFLAIENTLMNVLGTVLGFVIGYRSSASFERYNEGRRFWSQVVLNVRMFARTVWFHVPDGPTNGMQMGPAKDVSEYKARTLVEKKTVLNLLEAFAVALKHYLRGETSNVYYEDLYPLIKFLPAYALPAGYEIQWPDPRNPKARTSSQIPRASAQVNRSSFQVHQDGLPLPATTKQRGPTLNVQPPSLDEKRGMSESTAHENIIYLAPSRDPPPYHIFDFWPMSLFVRSLQKGGKELKGRKALRDRAKNPSNSDNVALEISLYLSSYVASLQQRGLDGLTAGTLMGALGQLVDALTGLERVLSTPVPWAYNVHIWFVALIWLLLLILKPLGWLTIPGVALASFVYCGLMKCAEEIEDPFGYDYNDLNLDHFTHNIIRKELASLTALPMPDPTKWAFSPENDAVFDVDGNAIYLDPDSLAPPSVWVKRGETEIRAALSAGNDAPVTPIPIPAKTLSPPLERMASPATIRSSIDGSSTQGAIGAGVLQPGGSLSAHKSSFGSPDGAGLVAGAAVAAAGINAEVVPFDFTNSPSPPPTGV</sequence>
<dbReference type="Pfam" id="PF25539">
    <property type="entry name" value="Bestrophin_2"/>
    <property type="match status" value="2"/>
</dbReference>
<keyword evidence="11" id="KW-1185">Reference proteome</keyword>
<evidence type="ECO:0000256" key="4">
    <source>
        <dbReference type="ARBA" id="ARBA00022692"/>
    </source>
</evidence>
<organism evidence="10 11">
    <name type="scientific">Serendipita indica (strain DSM 11827)</name>
    <name type="common">Root endophyte fungus</name>
    <name type="synonym">Piriformospora indica</name>
    <dbReference type="NCBI Taxonomy" id="1109443"/>
    <lineage>
        <taxon>Eukaryota</taxon>
        <taxon>Fungi</taxon>
        <taxon>Dikarya</taxon>
        <taxon>Basidiomycota</taxon>
        <taxon>Agaricomycotina</taxon>
        <taxon>Agaricomycetes</taxon>
        <taxon>Sebacinales</taxon>
        <taxon>Serendipitaceae</taxon>
        <taxon>Serendipita</taxon>
    </lineage>
</organism>
<dbReference type="PANTHER" id="PTHR33281:SF19">
    <property type="entry name" value="VOLTAGE-DEPENDENT ANION CHANNEL-FORMING PROTEIN YNEE"/>
    <property type="match status" value="1"/>
</dbReference>
<evidence type="ECO:0000256" key="2">
    <source>
        <dbReference type="ARBA" id="ARBA00022448"/>
    </source>
</evidence>
<name>G4TGW7_SERID</name>
<keyword evidence="3" id="KW-1003">Cell membrane</keyword>
<feature type="transmembrane region" description="Helical" evidence="9">
    <location>
        <begin position="38"/>
        <end position="68"/>
    </location>
</feature>
<evidence type="ECO:0000256" key="1">
    <source>
        <dbReference type="ARBA" id="ARBA00004651"/>
    </source>
</evidence>
<dbReference type="InParanoid" id="G4TGW7"/>
<keyword evidence="4 9" id="KW-0812">Transmembrane</keyword>